<reference evidence="10" key="1">
    <citation type="submission" date="2015-07" db="EMBL/GenBank/DDBJ databases">
        <authorList>
            <person name="Ju K.-S."/>
            <person name="Doroghazi J.R."/>
            <person name="Metcalf W.W."/>
        </authorList>
    </citation>
    <scope>NUCLEOTIDE SEQUENCE [LARGE SCALE GENOMIC DNA]</scope>
    <source>
        <strain evidence="10">NRRL ISP-5002</strain>
    </source>
</reference>
<comment type="cofactor">
    <cofactor evidence="6">
        <name>Zn(2+)</name>
        <dbReference type="ChEBI" id="CHEBI:29105"/>
    </cofactor>
    <text evidence="6">Binds 1 zinc ion per subunit.</text>
</comment>
<keyword evidence="7" id="KW-1133">Transmembrane helix</keyword>
<dbReference type="PATRIC" id="fig|66876.3.peg.527"/>
<evidence type="ECO:0000259" key="8">
    <source>
        <dbReference type="Pfam" id="PF01435"/>
    </source>
</evidence>
<feature type="transmembrane region" description="Helical" evidence="7">
    <location>
        <begin position="33"/>
        <end position="59"/>
    </location>
</feature>
<gene>
    <name evidence="9" type="ORF">ADL29_02490</name>
</gene>
<evidence type="ECO:0000313" key="9">
    <source>
        <dbReference type="EMBL" id="KPC67059.1"/>
    </source>
</evidence>
<dbReference type="GO" id="GO:0046872">
    <property type="term" value="F:metal ion binding"/>
    <property type="evidence" value="ECO:0007669"/>
    <property type="project" value="UniProtKB-KW"/>
</dbReference>
<proteinExistence type="inferred from homology"/>
<dbReference type="Proteomes" id="UP000037982">
    <property type="component" value="Unassembled WGS sequence"/>
</dbReference>
<evidence type="ECO:0000313" key="10">
    <source>
        <dbReference type="Proteomes" id="UP000037982"/>
    </source>
</evidence>
<comment type="caution">
    <text evidence="9">The sequence shown here is derived from an EMBL/GenBank/DDBJ whole genome shotgun (WGS) entry which is preliminary data.</text>
</comment>
<dbReference type="CDD" id="cd07326">
    <property type="entry name" value="M56_BlaR1_MecR1_like"/>
    <property type="match status" value="1"/>
</dbReference>
<keyword evidence="5 6" id="KW-0482">Metalloprotease</keyword>
<organism evidence="9 10">
    <name type="scientific">Streptomyces chattanoogensis</name>
    <dbReference type="NCBI Taxonomy" id="66876"/>
    <lineage>
        <taxon>Bacteria</taxon>
        <taxon>Bacillati</taxon>
        <taxon>Actinomycetota</taxon>
        <taxon>Actinomycetes</taxon>
        <taxon>Kitasatosporales</taxon>
        <taxon>Streptomycetaceae</taxon>
        <taxon>Streptomyces</taxon>
    </lineage>
</organism>
<evidence type="ECO:0000256" key="1">
    <source>
        <dbReference type="ARBA" id="ARBA00022670"/>
    </source>
</evidence>
<keyword evidence="10" id="KW-1185">Reference proteome</keyword>
<evidence type="ECO:0000256" key="6">
    <source>
        <dbReference type="RuleBase" id="RU003983"/>
    </source>
</evidence>
<dbReference type="PANTHER" id="PTHR34978">
    <property type="entry name" value="POSSIBLE SENSOR-TRANSDUCER PROTEIN BLAR"/>
    <property type="match status" value="1"/>
</dbReference>
<comment type="similarity">
    <text evidence="6">Belongs to the peptidase M48 family.</text>
</comment>
<dbReference type="InterPro" id="IPR001915">
    <property type="entry name" value="Peptidase_M48"/>
</dbReference>
<sequence length="318" mass="32579">MIFAVWIPLLVPLLAVPAARRLAEWLPPRAAAWLLTGCAAALAACATAALVLLAAAGALRLPAVAAPGHLPLPLAGGDPALTAPVAYAAGTLLTFCAVAAVRRALGHRAELRTARRTADAHATAGDLCVLPDPAADAYALPGRPDRIVVTAGMLRALTPAEREVLFAHERAHLTGRHHHFLLTVALAAACHPLLCGLRAPLSYALERWADESAAAQVGDRRLTARAIGRAALAGSRPSPHRPSAVLGATAGPVPRRVAALLSPGRPVARPRTRSGARRLAAAAVLACVACSAAGALDAAADLHRTVERAETAQGEAGR</sequence>
<dbReference type="PANTHER" id="PTHR34978:SF3">
    <property type="entry name" value="SLR0241 PROTEIN"/>
    <property type="match status" value="1"/>
</dbReference>
<evidence type="ECO:0000256" key="4">
    <source>
        <dbReference type="ARBA" id="ARBA00022833"/>
    </source>
</evidence>
<keyword evidence="2" id="KW-0479">Metal-binding</keyword>
<keyword evidence="7" id="KW-0812">Transmembrane</keyword>
<keyword evidence="7" id="KW-0472">Membrane</keyword>
<dbReference type="Gene3D" id="3.30.2010.10">
    <property type="entry name" value="Metalloproteases ('zincins'), catalytic domain"/>
    <property type="match status" value="1"/>
</dbReference>
<evidence type="ECO:0000256" key="7">
    <source>
        <dbReference type="SAM" id="Phobius"/>
    </source>
</evidence>
<feature type="domain" description="Peptidase M48" evidence="8">
    <location>
        <begin position="127"/>
        <end position="184"/>
    </location>
</feature>
<evidence type="ECO:0000256" key="2">
    <source>
        <dbReference type="ARBA" id="ARBA00022723"/>
    </source>
</evidence>
<dbReference type="AlphaFoldDB" id="A0A0N0H4E8"/>
<dbReference type="Pfam" id="PF01435">
    <property type="entry name" value="Peptidase_M48"/>
    <property type="match status" value="1"/>
</dbReference>
<feature type="transmembrane region" description="Helical" evidence="7">
    <location>
        <begin position="279"/>
        <end position="300"/>
    </location>
</feature>
<accession>A0A0N0H4E8</accession>
<keyword evidence="3 6" id="KW-0378">Hydrolase</keyword>
<keyword evidence="1 6" id="KW-0645">Protease</keyword>
<dbReference type="InterPro" id="IPR052173">
    <property type="entry name" value="Beta-lactam_resp_regulator"/>
</dbReference>
<keyword evidence="4 6" id="KW-0862">Zinc</keyword>
<evidence type="ECO:0000256" key="3">
    <source>
        <dbReference type="ARBA" id="ARBA00022801"/>
    </source>
</evidence>
<dbReference type="RefSeq" id="WP_053922097.1">
    <property type="nucleotide sequence ID" value="NZ_LGKG01000001.1"/>
</dbReference>
<name>A0A0N0H4E8_9ACTN</name>
<protein>
    <recommendedName>
        <fullName evidence="8">Peptidase M48 domain-containing protein</fullName>
    </recommendedName>
</protein>
<dbReference type="GO" id="GO:0006508">
    <property type="term" value="P:proteolysis"/>
    <property type="evidence" value="ECO:0007669"/>
    <property type="project" value="UniProtKB-KW"/>
</dbReference>
<dbReference type="EMBL" id="LGKG01000001">
    <property type="protein sequence ID" value="KPC67059.1"/>
    <property type="molecule type" value="Genomic_DNA"/>
</dbReference>
<dbReference type="GO" id="GO:0004222">
    <property type="term" value="F:metalloendopeptidase activity"/>
    <property type="evidence" value="ECO:0007669"/>
    <property type="project" value="InterPro"/>
</dbReference>
<evidence type="ECO:0000256" key="5">
    <source>
        <dbReference type="ARBA" id="ARBA00023049"/>
    </source>
</evidence>